<keyword evidence="2 5" id="KW-0812">Transmembrane</keyword>
<evidence type="ECO:0000256" key="3">
    <source>
        <dbReference type="ARBA" id="ARBA00022989"/>
    </source>
</evidence>
<proteinExistence type="predicted"/>
<feature type="transmembrane region" description="Helical" evidence="5">
    <location>
        <begin position="290"/>
        <end position="308"/>
    </location>
</feature>
<dbReference type="EMBL" id="JAUPFM010000008">
    <property type="protein sequence ID" value="KAK2844837.1"/>
    <property type="molecule type" value="Genomic_DNA"/>
</dbReference>
<comment type="subcellular location">
    <subcellularLocation>
        <location evidence="1">Membrane</location>
    </subcellularLocation>
</comment>
<feature type="domain" description="G-protein coupled receptors family 1 profile" evidence="6">
    <location>
        <begin position="69"/>
        <end position="313"/>
    </location>
</feature>
<evidence type="ECO:0000313" key="8">
    <source>
        <dbReference type="Proteomes" id="UP001187415"/>
    </source>
</evidence>
<evidence type="ECO:0000256" key="1">
    <source>
        <dbReference type="ARBA" id="ARBA00004370"/>
    </source>
</evidence>
<accession>A0AA88MXL8</accession>
<evidence type="ECO:0000313" key="7">
    <source>
        <dbReference type="EMBL" id="KAK2844837.1"/>
    </source>
</evidence>
<comment type="caution">
    <text evidence="7">The sequence shown here is derived from an EMBL/GenBank/DDBJ whole genome shotgun (WGS) entry which is preliminary data.</text>
</comment>
<gene>
    <name evidence="7" type="ORF">Q5P01_011496</name>
</gene>
<dbReference type="Proteomes" id="UP001187415">
    <property type="component" value="Unassembled WGS sequence"/>
</dbReference>
<keyword evidence="8" id="KW-1185">Reference proteome</keyword>
<evidence type="ECO:0000256" key="4">
    <source>
        <dbReference type="ARBA" id="ARBA00023136"/>
    </source>
</evidence>
<dbReference type="PROSITE" id="PS50262">
    <property type="entry name" value="G_PROTEIN_RECEP_F1_2"/>
    <property type="match status" value="1"/>
</dbReference>
<evidence type="ECO:0000259" key="6">
    <source>
        <dbReference type="PROSITE" id="PS50262"/>
    </source>
</evidence>
<feature type="transmembrane region" description="Helical" evidence="5">
    <location>
        <begin position="99"/>
        <end position="120"/>
    </location>
</feature>
<name>A0AA88MXL8_CHASR</name>
<dbReference type="Gene3D" id="1.20.1070.10">
    <property type="entry name" value="Rhodopsin 7-helix transmembrane proteins"/>
    <property type="match status" value="1"/>
</dbReference>
<dbReference type="GO" id="GO:0016020">
    <property type="term" value="C:membrane"/>
    <property type="evidence" value="ECO:0007669"/>
    <property type="project" value="UniProtKB-SubCell"/>
</dbReference>
<keyword evidence="4 5" id="KW-0472">Membrane</keyword>
<sequence>MADTKTGSQGARPQPGSVSGCLRLCLGLVGVIGGAVEIPVSVLLNLRTTQCLYTCITLVCCPLLVRQFAMFLLILLTLDTHLQYVLADRYSSVVTRQRALCVVLLCWMGSVLLSFAQFIALDVLDTWRGRETGPGTAGLGLGGNWTTSIPDLTPSPPSRYHNDRKVIGKNLPYGGFLSKFYVEDMHNFTYAEIHSSHRGVCASDTILSPQFLVYVHGMTMFMLPLLCLLAIYLDLLCMKPKKSPFSHTDPPKPDSSRVRSVAKSLSLLVLLCLPVHIIHALMHFTPKTNIPAWGHAVCLFLFQMYSLVPQLLFTPPQKQVKEEQASFPLSIPNLPPIRAPSRIKSVRMVLCEAVQAAPWSSAKHSLKAKVCPEV</sequence>
<organism evidence="7 8">
    <name type="scientific">Channa striata</name>
    <name type="common">Snakehead murrel</name>
    <name type="synonym">Ophicephalus striatus</name>
    <dbReference type="NCBI Taxonomy" id="64152"/>
    <lineage>
        <taxon>Eukaryota</taxon>
        <taxon>Metazoa</taxon>
        <taxon>Chordata</taxon>
        <taxon>Craniata</taxon>
        <taxon>Vertebrata</taxon>
        <taxon>Euteleostomi</taxon>
        <taxon>Actinopterygii</taxon>
        <taxon>Neopterygii</taxon>
        <taxon>Teleostei</taxon>
        <taxon>Neoteleostei</taxon>
        <taxon>Acanthomorphata</taxon>
        <taxon>Anabantaria</taxon>
        <taxon>Anabantiformes</taxon>
        <taxon>Channoidei</taxon>
        <taxon>Channidae</taxon>
        <taxon>Channa</taxon>
    </lineage>
</organism>
<feature type="transmembrane region" description="Helical" evidence="5">
    <location>
        <begin position="21"/>
        <end position="44"/>
    </location>
</feature>
<evidence type="ECO:0000256" key="5">
    <source>
        <dbReference type="SAM" id="Phobius"/>
    </source>
</evidence>
<reference evidence="7" key="1">
    <citation type="submission" date="2023-07" db="EMBL/GenBank/DDBJ databases">
        <title>Chromosome-level Genome Assembly of Striped Snakehead (Channa striata).</title>
        <authorList>
            <person name="Liu H."/>
        </authorList>
    </citation>
    <scope>NUCLEOTIDE SEQUENCE</scope>
    <source>
        <strain evidence="7">Gz</strain>
        <tissue evidence="7">Muscle</tissue>
    </source>
</reference>
<evidence type="ECO:0000256" key="2">
    <source>
        <dbReference type="ARBA" id="ARBA00022692"/>
    </source>
</evidence>
<dbReference type="InterPro" id="IPR017452">
    <property type="entry name" value="GPCR_Rhodpsn_7TM"/>
</dbReference>
<feature type="transmembrane region" description="Helical" evidence="5">
    <location>
        <begin position="56"/>
        <end position="78"/>
    </location>
</feature>
<dbReference type="AlphaFoldDB" id="A0AA88MXL8"/>
<feature type="transmembrane region" description="Helical" evidence="5">
    <location>
        <begin position="265"/>
        <end position="284"/>
    </location>
</feature>
<dbReference type="SUPFAM" id="SSF81321">
    <property type="entry name" value="Family A G protein-coupled receptor-like"/>
    <property type="match status" value="1"/>
</dbReference>
<protein>
    <recommendedName>
        <fullName evidence="6">G-protein coupled receptors family 1 profile domain-containing protein</fullName>
    </recommendedName>
</protein>
<keyword evidence="3 5" id="KW-1133">Transmembrane helix</keyword>
<feature type="transmembrane region" description="Helical" evidence="5">
    <location>
        <begin position="213"/>
        <end position="233"/>
    </location>
</feature>